<dbReference type="RefSeq" id="WP_074723422.1">
    <property type="nucleotide sequence ID" value="NZ_CBCRVS010000005.1"/>
</dbReference>
<organism evidence="1 2">
    <name type="scientific">Flavobacterium frigoris</name>
    <dbReference type="NCBI Taxonomy" id="229204"/>
    <lineage>
        <taxon>Bacteria</taxon>
        <taxon>Pseudomonadati</taxon>
        <taxon>Bacteroidota</taxon>
        <taxon>Flavobacteriia</taxon>
        <taxon>Flavobacteriales</taxon>
        <taxon>Flavobacteriaceae</taxon>
        <taxon>Flavobacterium</taxon>
    </lineage>
</organism>
<dbReference type="Proteomes" id="UP000183658">
    <property type="component" value="Unassembled WGS sequence"/>
</dbReference>
<evidence type="ECO:0008006" key="3">
    <source>
        <dbReference type="Google" id="ProtNLM"/>
    </source>
</evidence>
<evidence type="ECO:0000313" key="2">
    <source>
        <dbReference type="Proteomes" id="UP000183658"/>
    </source>
</evidence>
<dbReference type="AlphaFoldDB" id="A0A1H9LGK1"/>
<dbReference type="Gene3D" id="1.20.120.330">
    <property type="entry name" value="Nucleotidyltransferases domain 2"/>
    <property type="match status" value="1"/>
</dbReference>
<keyword evidence="2" id="KW-1185">Reference proteome</keyword>
<proteinExistence type="predicted"/>
<name>A0A1H9LGK1_FLAFI</name>
<dbReference type="EMBL" id="FOFZ01000007">
    <property type="protein sequence ID" value="SER10524.1"/>
    <property type="molecule type" value="Genomic_DNA"/>
</dbReference>
<dbReference type="OrthoDB" id="1446962at2"/>
<evidence type="ECO:0000313" key="1">
    <source>
        <dbReference type="EMBL" id="SER10524.1"/>
    </source>
</evidence>
<gene>
    <name evidence="1" type="ORF">SAMN05444355_10727</name>
</gene>
<sequence length="279" mass="33001">MYYNILTQKDYPNYRQIKKIIKILIKFIETEAIYFSRHIDEKINIGIITVLVTENNPHSWEDIEEYCSNFFKAYPEFSFRVFNANWVKGSLRNGNIFFIMHCSEHELVYSADESSSTVVLKKINVKRLIKKTEETFRFDFKDSGIIRRDRNFHLGCENYSMAAYTIHHELRLIFVFATWFLTGEWIGEHSLKKLQKELSKFSSVLGKTFDPNNEEEWFVLEELENARAAIQFNAKIEPISNKTVEAAAAKVDWVEKEVRRLLEVYIEKTKQKIKDHGSK</sequence>
<protein>
    <recommendedName>
        <fullName evidence="3">HEPN domain-containing protein</fullName>
    </recommendedName>
</protein>
<reference evidence="2" key="1">
    <citation type="submission" date="2016-10" db="EMBL/GenBank/DDBJ databases">
        <authorList>
            <person name="Varghese N."/>
            <person name="Submissions S."/>
        </authorList>
    </citation>
    <scope>NUCLEOTIDE SEQUENCE [LARGE SCALE GENOMIC DNA]</scope>
    <source>
        <strain evidence="2">DSM 15719</strain>
    </source>
</reference>
<accession>A0A1H9LGK1</accession>